<organism evidence="1 2">
    <name type="scientific">Marivirga lumbricoides</name>
    <dbReference type="NCBI Taxonomy" id="1046115"/>
    <lineage>
        <taxon>Bacteria</taxon>
        <taxon>Pseudomonadati</taxon>
        <taxon>Bacteroidota</taxon>
        <taxon>Cytophagia</taxon>
        <taxon>Cytophagales</taxon>
        <taxon>Marivirgaceae</taxon>
        <taxon>Marivirga</taxon>
    </lineage>
</organism>
<accession>A0ABQ1MY88</accession>
<keyword evidence="2" id="KW-1185">Reference proteome</keyword>
<protein>
    <submittedName>
        <fullName evidence="1">Uncharacterized protein</fullName>
    </submittedName>
</protein>
<sequence length="57" mass="6279">MGQRGVLAGFTTMGNMISVLLKNIFSKFPIAQFTAKAIGYIEAMYTKGKVVMVWFGN</sequence>
<dbReference type="EMBL" id="BMEC01000014">
    <property type="protein sequence ID" value="GGC49388.1"/>
    <property type="molecule type" value="Genomic_DNA"/>
</dbReference>
<name>A0ABQ1MY88_9BACT</name>
<reference evidence="2" key="1">
    <citation type="journal article" date="2019" name="Int. J. Syst. Evol. Microbiol.">
        <title>The Global Catalogue of Microorganisms (GCM) 10K type strain sequencing project: providing services to taxonomists for standard genome sequencing and annotation.</title>
        <authorList>
            <consortium name="The Broad Institute Genomics Platform"/>
            <consortium name="The Broad Institute Genome Sequencing Center for Infectious Disease"/>
            <person name="Wu L."/>
            <person name="Ma J."/>
        </authorList>
    </citation>
    <scope>NUCLEOTIDE SEQUENCE [LARGE SCALE GENOMIC DNA]</scope>
    <source>
        <strain evidence="2">CGMCC 1.10832</strain>
    </source>
</reference>
<proteinExistence type="predicted"/>
<evidence type="ECO:0000313" key="2">
    <source>
        <dbReference type="Proteomes" id="UP000636010"/>
    </source>
</evidence>
<evidence type="ECO:0000313" key="1">
    <source>
        <dbReference type="EMBL" id="GGC49388.1"/>
    </source>
</evidence>
<gene>
    <name evidence="1" type="ORF">GCM10011506_38750</name>
</gene>
<comment type="caution">
    <text evidence="1">The sequence shown here is derived from an EMBL/GenBank/DDBJ whole genome shotgun (WGS) entry which is preliminary data.</text>
</comment>
<dbReference type="Proteomes" id="UP000636010">
    <property type="component" value="Unassembled WGS sequence"/>
</dbReference>